<keyword evidence="2" id="KW-1185">Reference proteome</keyword>
<reference evidence="1 2" key="1">
    <citation type="submission" date="2009-01" db="EMBL/GenBank/DDBJ databases">
        <authorList>
            <person name="Fraser-Liggett C.M."/>
            <person name="Mongodin E.F."/>
            <person name="Casjens B."/>
            <person name="Dunn J."/>
            <person name="Luft B."/>
            <person name="Qiu W."/>
            <person name="Schutzer S."/>
            <person name="Sebastian Y."/>
        </authorList>
    </citation>
    <scope>NUCLEOTIDE SEQUENCE [LARGE SCALE GENOMIC DNA]</scope>
    <source>
        <strain evidence="1 2">VS116</strain>
    </source>
</reference>
<dbReference type="AlphaFoldDB" id="D6RXF2"/>
<dbReference type="RefSeq" id="WP_006068473.1">
    <property type="nucleotide sequence ID" value="NZ_ABCY02000001.1"/>
</dbReference>
<dbReference type="HOGENOM" id="CLU_3266629_0_0_12"/>
<evidence type="ECO:0000313" key="1">
    <source>
        <dbReference type="EMBL" id="EEF81665.1"/>
    </source>
</evidence>
<accession>D6RXF2</accession>
<proteinExistence type="predicted"/>
<protein>
    <submittedName>
        <fullName evidence="1">Uncharacterized protein</fullName>
    </submittedName>
</protein>
<organism evidence="1 2">
    <name type="scientific">Borreliella valaisiana VS116</name>
    <dbReference type="NCBI Taxonomy" id="445987"/>
    <lineage>
        <taxon>Bacteria</taxon>
        <taxon>Pseudomonadati</taxon>
        <taxon>Spirochaetota</taxon>
        <taxon>Spirochaetia</taxon>
        <taxon>Spirochaetales</taxon>
        <taxon>Borreliaceae</taxon>
        <taxon>Borreliella</taxon>
    </lineage>
</organism>
<evidence type="ECO:0000313" key="2">
    <source>
        <dbReference type="Proteomes" id="UP000006163"/>
    </source>
</evidence>
<dbReference type="EMBL" id="ABCY02000001">
    <property type="protein sequence ID" value="EEF81665.1"/>
    <property type="molecule type" value="Genomic_DNA"/>
</dbReference>
<dbReference type="GeneID" id="80265099"/>
<sequence length="41" mass="5006">MYVLRLDTFKKYLKFYIIYYKDVSALLIGKVNVPRVFFINL</sequence>
<name>D6RXF2_BORVA</name>
<comment type="caution">
    <text evidence="1">The sequence shown here is derived from an EMBL/GenBank/DDBJ whole genome shotgun (WGS) entry which is preliminary data.</text>
</comment>
<dbReference type="Proteomes" id="UP000006163">
    <property type="component" value="Unassembled WGS sequence"/>
</dbReference>
<gene>
    <name evidence="1" type="ORF">BVAVS116_0309</name>
</gene>